<evidence type="ECO:0000313" key="2">
    <source>
        <dbReference type="EMBL" id="MBQ0853726.1"/>
    </source>
</evidence>
<evidence type="ECO:0000313" key="3">
    <source>
        <dbReference type="Proteomes" id="UP000677413"/>
    </source>
</evidence>
<dbReference type="Gene3D" id="1.10.1220.10">
    <property type="entry name" value="Met repressor-like"/>
    <property type="match status" value="1"/>
</dbReference>
<reference evidence="2 3" key="1">
    <citation type="submission" date="2021-04" db="EMBL/GenBank/DDBJ databases">
        <authorList>
            <person name="Tang X."/>
            <person name="Zhou X."/>
            <person name="Chen X."/>
            <person name="Cernava T."/>
            <person name="Zhang C."/>
        </authorList>
    </citation>
    <scope>NUCLEOTIDE SEQUENCE [LARGE SCALE GENOMIC DNA]</scope>
    <source>
        <strain evidence="2 3">BH-SS-21</strain>
    </source>
</reference>
<dbReference type="RefSeq" id="WP_210890920.1">
    <property type="nucleotide sequence ID" value="NZ_JAGPYQ010000002.1"/>
</dbReference>
<dbReference type="InterPro" id="IPR013321">
    <property type="entry name" value="Arc_rbn_hlx_hlx"/>
</dbReference>
<feature type="compositionally biased region" description="Basic and acidic residues" evidence="1">
    <location>
        <begin position="85"/>
        <end position="100"/>
    </location>
</feature>
<comment type="caution">
    <text evidence="2">The sequence shown here is derived from an EMBL/GenBank/DDBJ whole genome shotgun (WGS) entry which is preliminary data.</text>
</comment>
<dbReference type="InterPro" id="IPR010985">
    <property type="entry name" value="Ribbon_hlx_hlx"/>
</dbReference>
<feature type="region of interest" description="Disordered" evidence="1">
    <location>
        <begin position="156"/>
        <end position="179"/>
    </location>
</feature>
<protein>
    <recommendedName>
        <fullName evidence="4">Histidine kinase</fullName>
    </recommendedName>
</protein>
<accession>A0A940Y117</accession>
<feature type="region of interest" description="Disordered" evidence="1">
    <location>
        <begin position="82"/>
        <end position="119"/>
    </location>
</feature>
<dbReference type="AlphaFoldDB" id="A0A940Y117"/>
<name>A0A940Y117_9ACTN</name>
<dbReference type="EMBL" id="JAGPYQ010000002">
    <property type="protein sequence ID" value="MBQ0853726.1"/>
    <property type="molecule type" value="Genomic_DNA"/>
</dbReference>
<sequence length="179" mass="19641">MDLTRYVDSLRQEFVAAAETGDEASRELAERLVAPLSSVVRLALLEALSAAADEITRDLAPGSVEIRLRGLDPSFVVTLPPTAHGFDDKPEEDFSREENSGRPALSAVASGDDGATSRINFRPPEYLKARIEEAASRERLSVNAWLVRAVSEMLETENRSRVPERRAARGSSQFSGWVN</sequence>
<organism evidence="2 3">
    <name type="scientific">Streptomyces liliiviolaceus</name>
    <dbReference type="NCBI Taxonomy" id="2823109"/>
    <lineage>
        <taxon>Bacteria</taxon>
        <taxon>Bacillati</taxon>
        <taxon>Actinomycetota</taxon>
        <taxon>Actinomycetes</taxon>
        <taxon>Kitasatosporales</taxon>
        <taxon>Streptomycetaceae</taxon>
        <taxon>Streptomyces</taxon>
    </lineage>
</organism>
<keyword evidence="3" id="KW-1185">Reference proteome</keyword>
<evidence type="ECO:0008006" key="4">
    <source>
        <dbReference type="Google" id="ProtNLM"/>
    </source>
</evidence>
<proteinExistence type="predicted"/>
<evidence type="ECO:0000256" key="1">
    <source>
        <dbReference type="SAM" id="MobiDB-lite"/>
    </source>
</evidence>
<dbReference type="GO" id="GO:0006355">
    <property type="term" value="P:regulation of DNA-templated transcription"/>
    <property type="evidence" value="ECO:0007669"/>
    <property type="project" value="InterPro"/>
</dbReference>
<dbReference type="SUPFAM" id="SSF47598">
    <property type="entry name" value="Ribbon-helix-helix"/>
    <property type="match status" value="1"/>
</dbReference>
<feature type="compositionally biased region" description="Basic and acidic residues" evidence="1">
    <location>
        <begin position="156"/>
        <end position="167"/>
    </location>
</feature>
<dbReference type="Proteomes" id="UP000677413">
    <property type="component" value="Unassembled WGS sequence"/>
</dbReference>
<feature type="compositionally biased region" description="Polar residues" evidence="1">
    <location>
        <begin position="170"/>
        <end position="179"/>
    </location>
</feature>
<gene>
    <name evidence="2" type="ORF">J8N05_36800</name>
</gene>